<evidence type="ECO:0000256" key="5">
    <source>
        <dbReference type="ARBA" id="ARBA00022664"/>
    </source>
</evidence>
<dbReference type="Proteomes" id="UP000820818">
    <property type="component" value="Linkage Group LG9"/>
</dbReference>
<feature type="compositionally biased region" description="Basic residues" evidence="8">
    <location>
        <begin position="20"/>
        <end position="46"/>
    </location>
</feature>
<name>A0AAD5L8L1_9CRUS</name>
<comment type="subcellular location">
    <subcellularLocation>
        <location evidence="1">Nucleus speckle</location>
    </subcellularLocation>
    <subcellularLocation>
        <location evidence="2">Nucleus</location>
        <location evidence="2">Nucleolus</location>
    </subcellularLocation>
</comment>
<evidence type="ECO:0000256" key="8">
    <source>
        <dbReference type="SAM" id="MobiDB-lite"/>
    </source>
</evidence>
<keyword evidence="10" id="KW-1185">Reference proteome</keyword>
<dbReference type="GO" id="GO:0005730">
    <property type="term" value="C:nucleolus"/>
    <property type="evidence" value="ECO:0007669"/>
    <property type="project" value="UniProtKB-SubCell"/>
</dbReference>
<protein>
    <recommendedName>
        <fullName evidence="4">ADP-ribosylation factor-like protein 6-interacting protein 4</fullName>
    </recommendedName>
</protein>
<evidence type="ECO:0000256" key="3">
    <source>
        <dbReference type="ARBA" id="ARBA00006852"/>
    </source>
</evidence>
<keyword evidence="5" id="KW-0507">mRNA processing</keyword>
<accession>A0AAD5L8L1</accession>
<evidence type="ECO:0000256" key="4">
    <source>
        <dbReference type="ARBA" id="ARBA00017993"/>
    </source>
</evidence>
<feature type="compositionally biased region" description="Basic residues" evidence="8">
    <location>
        <begin position="69"/>
        <end position="79"/>
    </location>
</feature>
<dbReference type="GO" id="GO:0006397">
    <property type="term" value="P:mRNA processing"/>
    <property type="evidence" value="ECO:0007669"/>
    <property type="project" value="UniProtKB-KW"/>
</dbReference>
<proteinExistence type="inferred from homology"/>
<feature type="region of interest" description="Disordered" evidence="8">
    <location>
        <begin position="1"/>
        <end position="140"/>
    </location>
</feature>
<feature type="compositionally biased region" description="Basic and acidic residues" evidence="8">
    <location>
        <begin position="1"/>
        <end position="10"/>
    </location>
</feature>
<dbReference type="AlphaFoldDB" id="A0AAD5L8L1"/>
<sequence>MDGAVAERSRSSKYSTDNKIRKKKGKKDKKTSRRKHYKTKSRKRHVSTSSESSSSSSCSSESSAEEKARKRKKRSRKSQSKKEKANQEASNSKAVVEKTPSSVPVHAVKPHIPDVGPHVDLNSSKIRAPMTKEEYDKQQNTLRRVVDPETGRTRLIRGSGEVVEEIVSRERHQAINRKATIADGNFFQAQANLKARSSYD</sequence>
<organism evidence="9 10">
    <name type="scientific">Daphnia sinensis</name>
    <dbReference type="NCBI Taxonomy" id="1820382"/>
    <lineage>
        <taxon>Eukaryota</taxon>
        <taxon>Metazoa</taxon>
        <taxon>Ecdysozoa</taxon>
        <taxon>Arthropoda</taxon>
        <taxon>Crustacea</taxon>
        <taxon>Branchiopoda</taxon>
        <taxon>Diplostraca</taxon>
        <taxon>Cladocera</taxon>
        <taxon>Anomopoda</taxon>
        <taxon>Daphniidae</taxon>
        <taxon>Daphnia</taxon>
        <taxon>Daphnia similis group</taxon>
    </lineage>
</organism>
<dbReference type="InterPro" id="IPR019532">
    <property type="entry name" value="Nucl_RNA-splicing_assoc_SR-25"/>
</dbReference>
<evidence type="ECO:0000256" key="1">
    <source>
        <dbReference type="ARBA" id="ARBA00004324"/>
    </source>
</evidence>
<keyword evidence="6" id="KW-0508">mRNA splicing</keyword>
<comment type="caution">
    <text evidence="9">The sequence shown here is derived from an EMBL/GenBank/DDBJ whole genome shotgun (WGS) entry which is preliminary data.</text>
</comment>
<dbReference type="GO" id="GO:0008380">
    <property type="term" value="P:RNA splicing"/>
    <property type="evidence" value="ECO:0007669"/>
    <property type="project" value="UniProtKB-KW"/>
</dbReference>
<comment type="similarity">
    <text evidence="3">Belongs to the ARL6IP4 family.</text>
</comment>
<evidence type="ECO:0000313" key="9">
    <source>
        <dbReference type="EMBL" id="KAI9553068.1"/>
    </source>
</evidence>
<evidence type="ECO:0000256" key="2">
    <source>
        <dbReference type="ARBA" id="ARBA00004604"/>
    </source>
</evidence>
<dbReference type="Pfam" id="PF10500">
    <property type="entry name" value="SR-25"/>
    <property type="match status" value="1"/>
</dbReference>
<evidence type="ECO:0000256" key="6">
    <source>
        <dbReference type="ARBA" id="ARBA00023187"/>
    </source>
</evidence>
<keyword evidence="7" id="KW-0539">Nucleus</keyword>
<evidence type="ECO:0000313" key="10">
    <source>
        <dbReference type="Proteomes" id="UP000820818"/>
    </source>
</evidence>
<reference evidence="9 10" key="1">
    <citation type="submission" date="2022-05" db="EMBL/GenBank/DDBJ databases">
        <title>A multi-omics perspective on studying reproductive biology in Daphnia sinensis.</title>
        <authorList>
            <person name="Jia J."/>
        </authorList>
    </citation>
    <scope>NUCLEOTIDE SEQUENCE [LARGE SCALE GENOMIC DNA]</scope>
    <source>
        <strain evidence="9 10">WSL</strain>
    </source>
</reference>
<evidence type="ECO:0000256" key="7">
    <source>
        <dbReference type="ARBA" id="ARBA00023242"/>
    </source>
</evidence>
<feature type="compositionally biased region" description="Low complexity" evidence="8">
    <location>
        <begin position="47"/>
        <end position="62"/>
    </location>
</feature>
<gene>
    <name evidence="9" type="ORF">GHT06_020959</name>
</gene>
<dbReference type="GO" id="GO:0016607">
    <property type="term" value="C:nuclear speck"/>
    <property type="evidence" value="ECO:0007669"/>
    <property type="project" value="UniProtKB-SubCell"/>
</dbReference>
<dbReference type="EMBL" id="WJBH02000009">
    <property type="protein sequence ID" value="KAI9553068.1"/>
    <property type="molecule type" value="Genomic_DNA"/>
</dbReference>